<keyword evidence="3" id="KW-0677">Repeat</keyword>
<accession>A0ABN8M1Q1</accession>
<feature type="region of interest" description="Disordered" evidence="7">
    <location>
        <begin position="529"/>
        <end position="554"/>
    </location>
</feature>
<keyword evidence="5" id="KW-0539">Nucleus</keyword>
<dbReference type="InterPro" id="IPR019544">
    <property type="entry name" value="Tetratricopeptide_SHNi-TPR_dom"/>
</dbReference>
<name>A0ABN8M1Q1_9CNID</name>
<evidence type="ECO:0000256" key="1">
    <source>
        <dbReference type="ARBA" id="ARBA00004123"/>
    </source>
</evidence>
<dbReference type="SMART" id="SM00225">
    <property type="entry name" value="BTB"/>
    <property type="match status" value="1"/>
</dbReference>
<feature type="compositionally biased region" description="Basic and acidic residues" evidence="7">
    <location>
        <begin position="172"/>
        <end position="207"/>
    </location>
</feature>
<dbReference type="PANTHER" id="PTHR15081:SF1">
    <property type="entry name" value="NUCLEAR AUTOANTIGENIC SPERM PROTEIN"/>
    <property type="match status" value="1"/>
</dbReference>
<dbReference type="EMBL" id="CALNXI010000216">
    <property type="protein sequence ID" value="CAH3022372.1"/>
    <property type="molecule type" value="Genomic_DNA"/>
</dbReference>
<dbReference type="Gene3D" id="3.30.710.10">
    <property type="entry name" value="Potassium Channel Kv1.1, Chain A"/>
    <property type="match status" value="1"/>
</dbReference>
<dbReference type="SUPFAM" id="SSF48452">
    <property type="entry name" value="TPR-like"/>
    <property type="match status" value="1"/>
</dbReference>
<dbReference type="SMART" id="SM00028">
    <property type="entry name" value="TPR"/>
    <property type="match status" value="2"/>
</dbReference>
<proteinExistence type="inferred from homology"/>
<feature type="region of interest" description="Disordered" evidence="7">
    <location>
        <begin position="576"/>
        <end position="626"/>
    </location>
</feature>
<evidence type="ECO:0000256" key="4">
    <source>
        <dbReference type="ARBA" id="ARBA00022803"/>
    </source>
</evidence>
<dbReference type="Gene3D" id="1.25.40.10">
    <property type="entry name" value="Tetratricopeptide repeat domain"/>
    <property type="match status" value="1"/>
</dbReference>
<feature type="compositionally biased region" description="Acidic residues" evidence="7">
    <location>
        <begin position="357"/>
        <end position="369"/>
    </location>
</feature>
<gene>
    <name evidence="9" type="ORF">PEVE_00015149</name>
</gene>
<evidence type="ECO:0000256" key="3">
    <source>
        <dbReference type="ARBA" id="ARBA00022737"/>
    </source>
</evidence>
<comment type="caution">
    <text evidence="9">The sequence shown here is derived from an EMBL/GenBank/DDBJ whole genome shotgun (WGS) entry which is preliminary data.</text>
</comment>
<protein>
    <recommendedName>
        <fullName evidence="8">BTB domain-containing protein</fullName>
    </recommendedName>
</protein>
<evidence type="ECO:0000313" key="9">
    <source>
        <dbReference type="EMBL" id="CAH3022372.1"/>
    </source>
</evidence>
<dbReference type="PANTHER" id="PTHR15081">
    <property type="entry name" value="NUCLEAR AUTOANTIGENIC SPERM PROTEIN NASP -RELATED"/>
    <property type="match status" value="1"/>
</dbReference>
<feature type="region of interest" description="Disordered" evidence="7">
    <location>
        <begin position="148"/>
        <end position="369"/>
    </location>
</feature>
<evidence type="ECO:0000256" key="7">
    <source>
        <dbReference type="SAM" id="MobiDB-lite"/>
    </source>
</evidence>
<evidence type="ECO:0000259" key="8">
    <source>
        <dbReference type="PROSITE" id="PS50097"/>
    </source>
</evidence>
<evidence type="ECO:0000313" key="10">
    <source>
        <dbReference type="Proteomes" id="UP001159427"/>
    </source>
</evidence>
<feature type="compositionally biased region" description="Basic and acidic residues" evidence="7">
    <location>
        <begin position="270"/>
        <end position="321"/>
    </location>
</feature>
<dbReference type="InterPro" id="IPR051730">
    <property type="entry name" value="NASP-like"/>
</dbReference>
<feature type="compositionally biased region" description="Low complexity" evidence="7">
    <location>
        <begin position="532"/>
        <end position="544"/>
    </location>
</feature>
<dbReference type="PROSITE" id="PS50005">
    <property type="entry name" value="TPR"/>
    <property type="match status" value="1"/>
</dbReference>
<dbReference type="Proteomes" id="UP001159427">
    <property type="component" value="Unassembled WGS sequence"/>
</dbReference>
<sequence>MAYPTDSLDFSKPWQFSDVVLVVEEERFQVHRNILGMWSEVFTTMFTSEFKEKTARDVPLPGKKSSEIKEMLLVIYPTDEVSKLMGKGKRHLVCNEVVQAVKCFEEATQKLESQYGSKADECGEAYLFYGKALLELSRAENGVLGNALKDVEPKSEESSDEEEEKMDTVGPKIREMSPSTKDKIRENVQDAMADKEEGAGSEEKEMGDNESESMEVGDKGDEGSSKTEKEETKEGSESKSEKTTSKETNKESERKRVNESESMEVEDKGDEGSSKTEKEETKEESESKSEETTLKEAETADSTKEEKENKALKEKNDGQEDQKEEGEDDEEEGGEEGEDDDEGEEEEGEEGAKGDTDTADTEGQEEDGDIPTMQLAWESLIMAHLVFSRNENKEAQLNLAEVHLKLGEIQLEQEQFAGAIEDFKKCLELQEKHLESDDRLIAETAYNLGLGYSLLPNYSKSKEFYSKALSIIQLRTTKIEARLAESDAKSKGKGKANENDPCVVDRKELEELQNLSPEIKARVDDAQEMMNAAASQQAETTTEEGFGSSGLQKSDLPVNTIQVKKVSAGAPVTDVSHLVRRKRKPEEESSITEKEETEAPVKKARQDEEQVAQPTPAVTENGHAKN</sequence>
<evidence type="ECO:0000256" key="2">
    <source>
        <dbReference type="ARBA" id="ARBA00008402"/>
    </source>
</evidence>
<comment type="similarity">
    <text evidence="2">Belongs to the NASP family.</text>
</comment>
<dbReference type="InterPro" id="IPR019734">
    <property type="entry name" value="TPR_rpt"/>
</dbReference>
<dbReference type="InterPro" id="IPR000210">
    <property type="entry name" value="BTB/POZ_dom"/>
</dbReference>
<dbReference type="Pfam" id="PF00651">
    <property type="entry name" value="BTB"/>
    <property type="match status" value="1"/>
</dbReference>
<dbReference type="PROSITE" id="PS50097">
    <property type="entry name" value="BTB"/>
    <property type="match status" value="1"/>
</dbReference>
<feature type="compositionally biased region" description="Basic and acidic residues" evidence="7">
    <location>
        <begin position="216"/>
        <end position="259"/>
    </location>
</feature>
<feature type="compositionally biased region" description="Basic and acidic residues" evidence="7">
    <location>
        <begin position="584"/>
        <end position="608"/>
    </location>
</feature>
<dbReference type="SUPFAM" id="SSF54695">
    <property type="entry name" value="POZ domain"/>
    <property type="match status" value="1"/>
</dbReference>
<dbReference type="InterPro" id="IPR011333">
    <property type="entry name" value="SKP1/BTB/POZ_sf"/>
</dbReference>
<organism evidence="9 10">
    <name type="scientific">Porites evermanni</name>
    <dbReference type="NCBI Taxonomy" id="104178"/>
    <lineage>
        <taxon>Eukaryota</taxon>
        <taxon>Metazoa</taxon>
        <taxon>Cnidaria</taxon>
        <taxon>Anthozoa</taxon>
        <taxon>Hexacorallia</taxon>
        <taxon>Scleractinia</taxon>
        <taxon>Fungiina</taxon>
        <taxon>Poritidae</taxon>
        <taxon>Porites</taxon>
    </lineage>
</organism>
<keyword evidence="4 6" id="KW-0802">TPR repeat</keyword>
<reference evidence="9 10" key="1">
    <citation type="submission" date="2022-05" db="EMBL/GenBank/DDBJ databases">
        <authorList>
            <consortium name="Genoscope - CEA"/>
            <person name="William W."/>
        </authorList>
    </citation>
    <scope>NUCLEOTIDE SEQUENCE [LARGE SCALE GENOMIC DNA]</scope>
</reference>
<feature type="repeat" description="TPR" evidence="6">
    <location>
        <begin position="400"/>
        <end position="433"/>
    </location>
</feature>
<dbReference type="Pfam" id="PF10516">
    <property type="entry name" value="SHNi-TPR"/>
    <property type="match status" value="1"/>
</dbReference>
<dbReference type="CDD" id="cd18186">
    <property type="entry name" value="BTB_POZ_ZBTB_KLHL-like"/>
    <property type="match status" value="1"/>
</dbReference>
<evidence type="ECO:0000256" key="6">
    <source>
        <dbReference type="PROSITE-ProRule" id="PRU00339"/>
    </source>
</evidence>
<comment type="subcellular location">
    <subcellularLocation>
        <location evidence="1">Nucleus</location>
    </subcellularLocation>
</comment>
<feature type="domain" description="BTB" evidence="8">
    <location>
        <begin position="17"/>
        <end position="76"/>
    </location>
</feature>
<keyword evidence="10" id="KW-1185">Reference proteome</keyword>
<dbReference type="InterPro" id="IPR011990">
    <property type="entry name" value="TPR-like_helical_dom_sf"/>
</dbReference>
<feature type="compositionally biased region" description="Acidic residues" evidence="7">
    <location>
        <begin position="322"/>
        <end position="349"/>
    </location>
</feature>
<evidence type="ECO:0000256" key="5">
    <source>
        <dbReference type="ARBA" id="ARBA00023242"/>
    </source>
</evidence>